<dbReference type="eggNOG" id="arCOG01237">
    <property type="taxonomic scope" value="Archaea"/>
</dbReference>
<dbReference type="EMBL" id="CP002590">
    <property type="protein sequence ID" value="AEA12554.1"/>
    <property type="molecule type" value="Genomic_DNA"/>
</dbReference>
<comment type="subcellular location">
    <subcellularLocation>
        <location evidence="1">Membrane</location>
        <topology evidence="1">Multi-pass membrane protein</topology>
    </subcellularLocation>
</comment>
<dbReference type="OrthoDB" id="33297at2157"/>
<name>F2L072_THEU7</name>
<dbReference type="Pfam" id="PF00510">
    <property type="entry name" value="COX3"/>
    <property type="match status" value="1"/>
</dbReference>
<feature type="transmembrane region" description="Helical" evidence="6">
    <location>
        <begin position="727"/>
        <end position="751"/>
    </location>
</feature>
<evidence type="ECO:0000256" key="3">
    <source>
        <dbReference type="ARBA" id="ARBA00022989"/>
    </source>
</evidence>
<feature type="transmembrane region" description="Helical" evidence="6">
    <location>
        <begin position="460"/>
        <end position="484"/>
    </location>
</feature>
<dbReference type="PROSITE" id="PS50855">
    <property type="entry name" value="COX1"/>
    <property type="match status" value="1"/>
</dbReference>
<keyword evidence="10" id="KW-1185">Reference proteome</keyword>
<dbReference type="HOGENOM" id="CLU_011899_7_1_2"/>
<feature type="transmembrane region" description="Helical" evidence="6">
    <location>
        <begin position="62"/>
        <end position="86"/>
    </location>
</feature>
<dbReference type="GO" id="GO:0020037">
    <property type="term" value="F:heme binding"/>
    <property type="evidence" value="ECO:0007669"/>
    <property type="project" value="InterPro"/>
</dbReference>
<feature type="transmembrane region" description="Helical" evidence="6">
    <location>
        <begin position="653"/>
        <end position="674"/>
    </location>
</feature>
<accession>F2L072</accession>
<dbReference type="GO" id="GO:0009060">
    <property type="term" value="P:aerobic respiration"/>
    <property type="evidence" value="ECO:0007669"/>
    <property type="project" value="InterPro"/>
</dbReference>
<dbReference type="Pfam" id="PF00115">
    <property type="entry name" value="COX1"/>
    <property type="match status" value="1"/>
</dbReference>
<dbReference type="AlphaFoldDB" id="F2L072"/>
<proteinExistence type="inferred from homology"/>
<keyword evidence="5" id="KW-0479">Metal-binding</keyword>
<feature type="transmembrane region" description="Helical" evidence="6">
    <location>
        <begin position="383"/>
        <end position="406"/>
    </location>
</feature>
<keyword evidence="5" id="KW-0349">Heme</keyword>
<feature type="transmembrane region" description="Helical" evidence="6">
    <location>
        <begin position="686"/>
        <end position="707"/>
    </location>
</feature>
<dbReference type="KEGG" id="tuz:TUZN_1074"/>
<evidence type="ECO:0000256" key="1">
    <source>
        <dbReference type="ARBA" id="ARBA00004141"/>
    </source>
</evidence>
<dbReference type="GeneID" id="10360603"/>
<dbReference type="GO" id="GO:0016020">
    <property type="term" value="C:membrane"/>
    <property type="evidence" value="ECO:0007669"/>
    <property type="project" value="UniProtKB-SubCell"/>
</dbReference>
<evidence type="ECO:0000256" key="5">
    <source>
        <dbReference type="RuleBase" id="RU000370"/>
    </source>
</evidence>
<feature type="transmembrane region" description="Helical" evidence="6">
    <location>
        <begin position="277"/>
        <end position="303"/>
    </location>
</feature>
<reference key="2">
    <citation type="submission" date="2011-03" db="EMBL/GenBank/DDBJ databases">
        <title>Complete genome sequence of the thermoacidophilic crenarchaeon Thermoproteus uzoniensis 768-20.</title>
        <authorList>
            <person name="Mardanov A.V."/>
            <person name="Gumerov V.M."/>
            <person name="Beletsky A.V."/>
            <person name="Prokofeva M.I."/>
            <person name="Bonch-Osmolovskaya E.A."/>
            <person name="Ravin N.V."/>
            <person name="Skryabin K.G."/>
        </authorList>
    </citation>
    <scope>NUCLEOTIDE SEQUENCE</scope>
    <source>
        <strain>768-20</strain>
    </source>
</reference>
<keyword evidence="5" id="KW-0679">Respiratory chain</keyword>
<dbReference type="InterPro" id="IPR023615">
    <property type="entry name" value="Cyt_c_Oxase_su1_BS"/>
</dbReference>
<evidence type="ECO:0000313" key="9">
    <source>
        <dbReference type="EMBL" id="AEA12554.1"/>
    </source>
</evidence>
<dbReference type="InterPro" id="IPR023616">
    <property type="entry name" value="Cyt_c_oxase-like_su1_dom"/>
</dbReference>
<evidence type="ECO:0000256" key="2">
    <source>
        <dbReference type="ARBA" id="ARBA00022692"/>
    </source>
</evidence>
<dbReference type="SUPFAM" id="SSF81442">
    <property type="entry name" value="Cytochrome c oxidase subunit I-like"/>
    <property type="match status" value="1"/>
</dbReference>
<protein>
    <submittedName>
        <fullName evidence="9">Cytochrome C oxidase subunit I /III</fullName>
    </submittedName>
</protein>
<feature type="transmembrane region" description="Helical" evidence="6">
    <location>
        <begin position="562"/>
        <end position="578"/>
    </location>
</feature>
<evidence type="ECO:0000256" key="4">
    <source>
        <dbReference type="ARBA" id="ARBA00023136"/>
    </source>
</evidence>
<dbReference type="GO" id="GO:0004129">
    <property type="term" value="F:cytochrome-c oxidase activity"/>
    <property type="evidence" value="ECO:0007669"/>
    <property type="project" value="InterPro"/>
</dbReference>
<feature type="transmembrane region" description="Helical" evidence="6">
    <location>
        <begin position="613"/>
        <end position="633"/>
    </location>
</feature>
<keyword evidence="2 5" id="KW-0812">Transmembrane</keyword>
<dbReference type="PANTHER" id="PTHR10422:SF18">
    <property type="entry name" value="CYTOCHROME C OXIDASE SUBUNIT 1"/>
    <property type="match status" value="1"/>
</dbReference>
<feature type="transmembrane region" description="Helical" evidence="6">
    <location>
        <begin position="418"/>
        <end position="440"/>
    </location>
</feature>
<dbReference type="STRING" id="999630.TUZN_1074"/>
<evidence type="ECO:0000259" key="7">
    <source>
        <dbReference type="PROSITE" id="PS50253"/>
    </source>
</evidence>
<dbReference type="InterPro" id="IPR035973">
    <property type="entry name" value="Cyt_c_oxidase_su3-like_sf"/>
</dbReference>
<dbReference type="InterPro" id="IPR000883">
    <property type="entry name" value="Cyt_C_Oxase_1"/>
</dbReference>
<keyword evidence="5" id="KW-0408">Iron</keyword>
<keyword evidence="3 6" id="KW-1133">Transmembrane helix</keyword>
<dbReference type="GO" id="GO:0022904">
    <property type="term" value="P:respiratory electron transport chain"/>
    <property type="evidence" value="ECO:0007669"/>
    <property type="project" value="InterPro"/>
</dbReference>
<feature type="transmembrane region" description="Helical" evidence="6">
    <location>
        <begin position="523"/>
        <end position="542"/>
    </location>
</feature>
<keyword evidence="4 6" id="KW-0472">Membrane</keyword>
<dbReference type="InterPro" id="IPR036927">
    <property type="entry name" value="Cyt_c_oxase-like_su1_sf"/>
</dbReference>
<keyword evidence="5" id="KW-0249">Electron transport</keyword>
<dbReference type="Proteomes" id="UP000008138">
    <property type="component" value="Chromosome"/>
</dbReference>
<reference evidence="9 10" key="1">
    <citation type="journal article" date="2011" name="J. Bacteriol.">
        <title>Complete genome sequence of the thermoacidophilic crenarchaeon Thermoproteus uzoniensis 768-20.</title>
        <authorList>
            <person name="Mardanov A.V."/>
            <person name="Gumerov V.M."/>
            <person name="Beletsky A.V."/>
            <person name="Prokofeva M.I."/>
            <person name="Bonch-Osmolovskaya E.A."/>
            <person name="Ravin N.V."/>
            <person name="Skryabin K.G."/>
        </authorList>
    </citation>
    <scope>NUCLEOTIDE SEQUENCE [LARGE SCALE GENOMIC DNA]</scope>
    <source>
        <strain evidence="9 10">768-20</strain>
    </source>
</reference>
<dbReference type="InterPro" id="IPR000298">
    <property type="entry name" value="Cyt_c_oxidase-like_su3"/>
</dbReference>
<evidence type="ECO:0000259" key="8">
    <source>
        <dbReference type="PROSITE" id="PS50855"/>
    </source>
</evidence>
<dbReference type="PROSITE" id="PS50253">
    <property type="entry name" value="COX3"/>
    <property type="match status" value="1"/>
</dbReference>
<feature type="transmembrane region" description="Helical" evidence="6">
    <location>
        <begin position="771"/>
        <end position="791"/>
    </location>
</feature>
<feature type="domain" description="Heme-copper oxidase subunit III family profile" evidence="7">
    <location>
        <begin position="521"/>
        <end position="792"/>
    </location>
</feature>
<dbReference type="CDD" id="cd00386">
    <property type="entry name" value="Heme_Cu_Oxidase_III_like"/>
    <property type="match status" value="1"/>
</dbReference>
<keyword evidence="5" id="KW-0813">Transport</keyword>
<sequence>MRLGERILDYLTTTSAHKIGLMYLALSVVNFIMAGLMALFIRTVIAATPPATPTSLVSPNDYYWFVSLHGLAMLLLFAMQAVVGMANIAVPKLIGAPDLYWPRINALSFWLQVPSSVLMWSALMYAYQGAGTGWTLYPPLSTELRTLGVDLVLLAIVISGISSTLSGINFILTITRLRRPDIKMLDMSLFAWSILAMSVLMVAALPPLAMGAVMQLLERHLGMTFFAPNPDNPLASGDPRLWQHIFWFFGHPEVYILVLPAMGLVSELVQRFAGRRAYGYTAIAVSSVAIASISFAVWVHHMFVAVEDWITRVAFAVATMAVAIPSGVKVFNWVATLYGARIRLRAPMLYALSFIGFFIIGGVTGVFFPVIPVDLDLNNTYFVLGHFHYIVNAIALAVLGALLYYFPHLTGRWYNEGLAKAAWALWVFGGGVTYSLMLAAGALGMPRWYAAVPTPSLEPYALGMTVGSWMIGAGAALYLINLLWSLKYGRPVRNPEDPWGVAKIGLPDVVKPAAEPEHVHTPWPAIVGLGTLPLALGVLNILTAEPTSIMRGLTSPSPELGWGLVALFAVLGLGWFWSDMVRRALVIRSLNGGYVHFELPKPPSVWKDIHATMGWVILSEAVLFLTLISSAYYARITLYQEWTSAAQSAPALLSPLAIAMSIALWSSSLTASMARREFVAGRVGRFYAFLAVTMALGLFFALSQFLLEYPHLMHEGFVPTASIFSMYFFSIVTLHGFHVLIGLTFWAFVALLTRLGYWTPKRAAGVEAAEYYWHFVDGIWVLVFLTFYVGAVNSLPPPAALHA</sequence>
<dbReference type="SUPFAM" id="SSF81452">
    <property type="entry name" value="Cytochrome c oxidase subunit III-like"/>
    <property type="match status" value="1"/>
</dbReference>
<dbReference type="GO" id="GO:0015990">
    <property type="term" value="P:electron transport coupled proton transport"/>
    <property type="evidence" value="ECO:0007669"/>
    <property type="project" value="TreeGrafter"/>
</dbReference>
<gene>
    <name evidence="9" type="ordered locus">TUZN_1074</name>
</gene>
<dbReference type="PRINTS" id="PR01165">
    <property type="entry name" value="CYCOXIDASEI"/>
</dbReference>
<organism evidence="9 10">
    <name type="scientific">Thermoproteus uzoniensis (strain 768-20)</name>
    <dbReference type="NCBI Taxonomy" id="999630"/>
    <lineage>
        <taxon>Archaea</taxon>
        <taxon>Thermoproteota</taxon>
        <taxon>Thermoprotei</taxon>
        <taxon>Thermoproteales</taxon>
        <taxon>Thermoproteaceae</taxon>
        <taxon>Thermoproteus</taxon>
    </lineage>
</organism>
<feature type="transmembrane region" description="Helical" evidence="6">
    <location>
        <begin position="309"/>
        <end position="328"/>
    </location>
</feature>
<feature type="transmembrane region" description="Helical" evidence="6">
    <location>
        <begin position="147"/>
        <end position="172"/>
    </location>
</feature>
<dbReference type="PROSITE" id="PS00077">
    <property type="entry name" value="COX1_CUB"/>
    <property type="match status" value="1"/>
</dbReference>
<feature type="transmembrane region" description="Helical" evidence="6">
    <location>
        <begin position="107"/>
        <end position="127"/>
    </location>
</feature>
<dbReference type="InterPro" id="IPR013833">
    <property type="entry name" value="Cyt_c_oxidase_su3_a-hlx"/>
</dbReference>
<evidence type="ECO:0000313" key="10">
    <source>
        <dbReference type="Proteomes" id="UP000008138"/>
    </source>
</evidence>
<dbReference type="Gene3D" id="1.20.120.80">
    <property type="entry name" value="Cytochrome c oxidase, subunit III, four-helix bundle"/>
    <property type="match status" value="1"/>
</dbReference>
<feature type="transmembrane region" description="Helical" evidence="6">
    <location>
        <begin position="184"/>
        <end position="205"/>
    </location>
</feature>
<feature type="transmembrane region" description="Helical" evidence="6">
    <location>
        <begin position="245"/>
        <end position="265"/>
    </location>
</feature>
<dbReference type="RefSeq" id="WP_013679890.1">
    <property type="nucleotide sequence ID" value="NC_015315.1"/>
</dbReference>
<dbReference type="Gene3D" id="1.20.210.10">
    <property type="entry name" value="Cytochrome c oxidase-like, subunit I domain"/>
    <property type="match status" value="1"/>
</dbReference>
<feature type="transmembrane region" description="Helical" evidence="6">
    <location>
        <begin position="21"/>
        <end position="42"/>
    </location>
</feature>
<comment type="similarity">
    <text evidence="5">Belongs to the heme-copper respiratory oxidase family.</text>
</comment>
<feature type="transmembrane region" description="Helical" evidence="6">
    <location>
        <begin position="349"/>
        <end position="371"/>
    </location>
</feature>
<dbReference type="PANTHER" id="PTHR10422">
    <property type="entry name" value="CYTOCHROME C OXIDASE SUBUNIT 1"/>
    <property type="match status" value="1"/>
</dbReference>
<feature type="domain" description="Cytochrome oxidase subunit I profile" evidence="8">
    <location>
        <begin position="1"/>
        <end position="500"/>
    </location>
</feature>
<evidence type="ECO:0000256" key="6">
    <source>
        <dbReference type="SAM" id="Phobius"/>
    </source>
</evidence>